<dbReference type="GeneID" id="106468221"/>
<dbReference type="SMART" id="SM00700">
    <property type="entry name" value="JHBP"/>
    <property type="match status" value="1"/>
</dbReference>
<keyword evidence="1" id="KW-1185">Reference proteome</keyword>
<dbReference type="InterPro" id="IPR017943">
    <property type="entry name" value="Bactericidal_perm-incr_a/b_dom"/>
</dbReference>
<dbReference type="Pfam" id="PF06585">
    <property type="entry name" value="JHBP"/>
    <property type="match status" value="1"/>
</dbReference>
<evidence type="ECO:0000313" key="1">
    <source>
        <dbReference type="Proteomes" id="UP000694941"/>
    </source>
</evidence>
<accession>A0ABM1BKZ7</accession>
<dbReference type="RefSeq" id="XP_013784088.1">
    <property type="nucleotide sequence ID" value="XM_013928634.2"/>
</dbReference>
<sequence>MKSRLINTGTKKSLQKMKLFFVLLTSAFICGPSTSQLVGLGEQGLKNYLRLVMDNFRNVMKVGSTKPRIPILDPLLIRDQLVKKREERFNITAQFSNIVIFGLSSYELDAFEVNLDDLKLTIGLSIPLLDAKGKYNLEGIVIKIFPLTGNGDVRVMAHNVKISGKAEFKVTPEGYLKVSKLDLGLDFSYVSINFQNLLGSKSVSDFVNRLLSLLGRPIFQSFKNDLLDDLENSLRKDMDKGLMKYKLYEILQGSIDPRDG</sequence>
<organism evidence="1 2">
    <name type="scientific">Limulus polyphemus</name>
    <name type="common">Atlantic horseshoe crab</name>
    <dbReference type="NCBI Taxonomy" id="6850"/>
    <lineage>
        <taxon>Eukaryota</taxon>
        <taxon>Metazoa</taxon>
        <taxon>Ecdysozoa</taxon>
        <taxon>Arthropoda</taxon>
        <taxon>Chelicerata</taxon>
        <taxon>Merostomata</taxon>
        <taxon>Xiphosura</taxon>
        <taxon>Limulidae</taxon>
        <taxon>Limulus</taxon>
    </lineage>
</organism>
<name>A0ABM1BKZ7_LIMPO</name>
<dbReference type="Gene3D" id="3.15.10.30">
    <property type="entry name" value="Haemolymph juvenile hormone binding protein"/>
    <property type="match status" value="1"/>
</dbReference>
<evidence type="ECO:0000313" key="2">
    <source>
        <dbReference type="RefSeq" id="XP_013784088.1"/>
    </source>
</evidence>
<dbReference type="PANTHER" id="PTHR11008:SF9">
    <property type="entry name" value="PROTEIN TAKEOUT-LIKE PROTEIN"/>
    <property type="match status" value="1"/>
</dbReference>
<dbReference type="SUPFAM" id="SSF55394">
    <property type="entry name" value="Bactericidal permeability-increasing protein, BPI"/>
    <property type="match status" value="1"/>
</dbReference>
<dbReference type="PANTHER" id="PTHR11008">
    <property type="entry name" value="PROTEIN TAKEOUT-LIKE PROTEIN"/>
    <property type="match status" value="1"/>
</dbReference>
<dbReference type="InterPro" id="IPR038606">
    <property type="entry name" value="To_sf"/>
</dbReference>
<protein>
    <submittedName>
        <fullName evidence="2">Uncharacterized protein LOC106468221 isoform X1</fullName>
    </submittedName>
</protein>
<reference evidence="2" key="1">
    <citation type="submission" date="2025-08" db="UniProtKB">
        <authorList>
            <consortium name="RefSeq"/>
        </authorList>
    </citation>
    <scope>IDENTIFICATION</scope>
    <source>
        <tissue evidence="2">Muscle</tissue>
    </source>
</reference>
<dbReference type="Proteomes" id="UP000694941">
    <property type="component" value="Unplaced"/>
</dbReference>
<gene>
    <name evidence="2" type="primary">LOC106468221</name>
</gene>
<proteinExistence type="predicted"/>
<dbReference type="InterPro" id="IPR010562">
    <property type="entry name" value="Haemolymph_juvenile_hormone-bd"/>
</dbReference>